<keyword evidence="4" id="KW-1185">Reference proteome</keyword>
<evidence type="ECO:0000313" key="4">
    <source>
        <dbReference type="Proteomes" id="UP000287374"/>
    </source>
</evidence>
<dbReference type="EMBL" id="RZGX01000013">
    <property type="protein sequence ID" value="RUR22060.1"/>
    <property type="molecule type" value="Genomic_DNA"/>
</dbReference>
<evidence type="ECO:0000313" key="2">
    <source>
        <dbReference type="EMBL" id="RUR22060.1"/>
    </source>
</evidence>
<dbReference type="OrthoDB" id="7573036at2"/>
<reference evidence="1 3" key="1">
    <citation type="submission" date="2018-05" db="EMBL/GenBank/DDBJ databases">
        <title>Legionella qingyii sp.nov., whole genome shotgun sequence.</title>
        <authorList>
            <person name="Wu H."/>
            <person name="Zhu Q."/>
            <person name="Hu C."/>
        </authorList>
    </citation>
    <scope>NUCLEOTIDE SEQUENCE [LARGE SCALE GENOMIC DNA]</scope>
    <source>
        <strain evidence="1 3">HEB18</strain>
    </source>
</reference>
<dbReference type="Proteomes" id="UP000287374">
    <property type="component" value="Unassembled WGS sequence"/>
</dbReference>
<dbReference type="Gene3D" id="1.10.10.60">
    <property type="entry name" value="Homeodomain-like"/>
    <property type="match status" value="1"/>
</dbReference>
<dbReference type="EMBL" id="QHJG01000012">
    <property type="protein sequence ID" value="PWY56057.1"/>
    <property type="molecule type" value="Genomic_DNA"/>
</dbReference>
<proteinExistence type="predicted"/>
<dbReference type="AlphaFoldDB" id="A0A317U5H0"/>
<evidence type="ECO:0000313" key="1">
    <source>
        <dbReference type="EMBL" id="PWY56057.1"/>
    </source>
</evidence>
<evidence type="ECO:0000313" key="3">
    <source>
        <dbReference type="Proteomes" id="UP000247152"/>
    </source>
</evidence>
<reference evidence="2 4" key="2">
    <citation type="submission" date="2018-12" db="EMBL/GenBank/DDBJ databases">
        <title>Legionella sp,whole genome shotgun sequence.</title>
        <authorList>
            <person name="Wu H."/>
        </authorList>
    </citation>
    <scope>NUCLEOTIDE SEQUENCE [LARGE SCALE GENOMIC DNA]</scope>
    <source>
        <strain evidence="4">km489</strain>
        <strain evidence="2">Km489</strain>
    </source>
</reference>
<dbReference type="Proteomes" id="UP000247152">
    <property type="component" value="Unassembled WGS sequence"/>
</dbReference>
<protein>
    <recommendedName>
        <fullName evidence="5">Terminase small subunit</fullName>
    </recommendedName>
</protein>
<comment type="caution">
    <text evidence="1">The sequence shown here is derived from an EMBL/GenBank/DDBJ whole genome shotgun (WGS) entry which is preliminary data.</text>
</comment>
<evidence type="ECO:0008006" key="5">
    <source>
        <dbReference type="Google" id="ProtNLM"/>
    </source>
</evidence>
<dbReference type="Pfam" id="PF20901">
    <property type="entry name" value="Sf6_terminase"/>
    <property type="match status" value="1"/>
</dbReference>
<sequence length="211" mass="24082">MDLNKKVGRPTIYNQELVNLICERVATHEVGLKQLCSMYDDMPDKTTINKWRYKYPEFYTQYAQAKISQIETLVDEIIDIADDSTQDEIINEQGVRVCNGEFIARSRLRIDTRKWLAAKLIPRLYGNKDDAFISLKFPDEVKDANILLPMSAEVFRALGNQEITSGEAKILIGMLKDYSSSIAIIDLNERMSKLLEGEKINRPTNAGEENA</sequence>
<dbReference type="RefSeq" id="WP_110142381.1">
    <property type="nucleotide sequence ID" value="NZ_QHJG01000012.1"/>
</dbReference>
<gene>
    <name evidence="1" type="ORF">DGG96_08970</name>
    <name evidence="2" type="ORF">ELY20_10890</name>
</gene>
<accession>A0A317U5H0</accession>
<name>A0A317U5H0_9GAMM</name>
<dbReference type="InterPro" id="IPR048683">
    <property type="entry name" value="Sf6_terminase"/>
</dbReference>
<organism evidence="1 3">
    <name type="scientific">Legionella qingyii</name>
    <dbReference type="NCBI Taxonomy" id="2184757"/>
    <lineage>
        <taxon>Bacteria</taxon>
        <taxon>Pseudomonadati</taxon>
        <taxon>Pseudomonadota</taxon>
        <taxon>Gammaproteobacteria</taxon>
        <taxon>Legionellales</taxon>
        <taxon>Legionellaceae</taxon>
        <taxon>Legionella</taxon>
    </lineage>
</organism>